<keyword evidence="3" id="KW-1185">Reference proteome</keyword>
<sequence length="164" mass="19577">MKIDITKVANAILYMIEQEVAHLNDRKVSILLFLCDFHNQEKYSKKIFNEEYIKDKRNPHPVVLGEIFDIIANSEDLDEEDERLYIIQELLDYLDIEVITKENFIELKFLKMEEEFDKSLFSKEELKTINDVIQKYKEETPRKVANSTFKIQKVRDTNLDEVII</sequence>
<reference evidence="2 3" key="1">
    <citation type="submission" date="2017-09" db="EMBL/GenBank/DDBJ databases">
        <title>Genomics of the genus Arcobacter.</title>
        <authorList>
            <person name="Perez-Cataluna A."/>
            <person name="Figueras M.J."/>
            <person name="Salas-Masso N."/>
        </authorList>
    </citation>
    <scope>NUCLEOTIDE SEQUENCE [LARGE SCALE GENOMIC DNA]</scope>
    <source>
        <strain evidence="2 3">F156-34</strain>
    </source>
</reference>
<dbReference type="Pfam" id="PF13274">
    <property type="entry name" value="SocA_Panacea"/>
    <property type="match status" value="1"/>
</dbReference>
<name>A0A4Q1B7G5_9BACT</name>
<evidence type="ECO:0000313" key="2">
    <source>
        <dbReference type="EMBL" id="RXK14539.1"/>
    </source>
</evidence>
<comment type="caution">
    <text evidence="2">The sequence shown here is derived from an EMBL/GenBank/DDBJ whole genome shotgun (WGS) entry which is preliminary data.</text>
</comment>
<feature type="domain" description="Antitoxin SocA-like Panacea" evidence="1">
    <location>
        <begin position="31"/>
        <end position="148"/>
    </location>
</feature>
<proteinExistence type="predicted"/>
<dbReference type="RefSeq" id="WP_129060680.1">
    <property type="nucleotide sequence ID" value="NZ_NXIE01000001.1"/>
</dbReference>
<protein>
    <submittedName>
        <fullName evidence="2">DUF4065 domain-containing protein</fullName>
    </submittedName>
</protein>
<evidence type="ECO:0000313" key="3">
    <source>
        <dbReference type="Proteomes" id="UP000289718"/>
    </source>
</evidence>
<evidence type="ECO:0000259" key="1">
    <source>
        <dbReference type="Pfam" id="PF13274"/>
    </source>
</evidence>
<dbReference type="EMBL" id="NXIE01000001">
    <property type="protein sequence ID" value="RXK14539.1"/>
    <property type="molecule type" value="Genomic_DNA"/>
</dbReference>
<dbReference type="OrthoDB" id="5348420at2"/>
<accession>A0A4Q1B7G5</accession>
<dbReference type="AlphaFoldDB" id="A0A4Q1B7G5"/>
<gene>
    <name evidence="2" type="ORF">CP965_03565</name>
</gene>
<organism evidence="2 3">
    <name type="scientific">Halarcobacter mediterraneus</name>
    <dbReference type="NCBI Taxonomy" id="2023153"/>
    <lineage>
        <taxon>Bacteria</taxon>
        <taxon>Pseudomonadati</taxon>
        <taxon>Campylobacterota</taxon>
        <taxon>Epsilonproteobacteria</taxon>
        <taxon>Campylobacterales</taxon>
        <taxon>Arcobacteraceae</taxon>
        <taxon>Halarcobacter</taxon>
    </lineage>
</organism>
<dbReference type="InterPro" id="IPR025272">
    <property type="entry name" value="SocA_Panacea"/>
</dbReference>
<dbReference type="Proteomes" id="UP000289718">
    <property type="component" value="Unassembled WGS sequence"/>
</dbReference>